<sequence>QELQKGMQEIKDMSGGCATRNELIQNIKEYPNCQIIEENKEFKIDFCVQNKSQFHLKMFGVSLPKYFPNCPPQLVLQPVIDLPWIKERTGAIIYKTLNKKWKADSAHMINLITEIKSKVEEFVKKNQSPKKV</sequence>
<name>X6L9C7_RETFI</name>
<accession>X6L9C7</accession>
<dbReference type="EMBL" id="ASPP01047532">
    <property type="protein sequence ID" value="ETN98138.1"/>
    <property type="molecule type" value="Genomic_DNA"/>
</dbReference>
<organism evidence="1 2">
    <name type="scientific">Reticulomyxa filosa</name>
    <dbReference type="NCBI Taxonomy" id="46433"/>
    <lineage>
        <taxon>Eukaryota</taxon>
        <taxon>Sar</taxon>
        <taxon>Rhizaria</taxon>
        <taxon>Retaria</taxon>
        <taxon>Foraminifera</taxon>
        <taxon>Monothalamids</taxon>
        <taxon>Reticulomyxidae</taxon>
        <taxon>Reticulomyxa</taxon>
    </lineage>
</organism>
<keyword evidence="2" id="KW-1185">Reference proteome</keyword>
<protein>
    <submittedName>
        <fullName evidence="1">Uncharacterized protein</fullName>
    </submittedName>
</protein>
<reference evidence="1 2" key="1">
    <citation type="journal article" date="2013" name="Curr. Biol.">
        <title>The Genome of the Foraminiferan Reticulomyxa filosa.</title>
        <authorList>
            <person name="Glockner G."/>
            <person name="Hulsmann N."/>
            <person name="Schleicher M."/>
            <person name="Noegel A.A."/>
            <person name="Eichinger L."/>
            <person name="Gallinger C."/>
            <person name="Pawlowski J."/>
            <person name="Sierra R."/>
            <person name="Euteneuer U."/>
            <person name="Pillet L."/>
            <person name="Moustafa A."/>
            <person name="Platzer M."/>
            <person name="Groth M."/>
            <person name="Szafranski K."/>
            <person name="Schliwa M."/>
        </authorList>
    </citation>
    <scope>NUCLEOTIDE SEQUENCE [LARGE SCALE GENOMIC DNA]</scope>
</reference>
<proteinExistence type="predicted"/>
<dbReference type="SUPFAM" id="SSF54495">
    <property type="entry name" value="UBC-like"/>
    <property type="match status" value="1"/>
</dbReference>
<feature type="non-terminal residue" evidence="1">
    <location>
        <position position="1"/>
    </location>
</feature>
<gene>
    <name evidence="1" type="ORF">RFI_39379</name>
</gene>
<comment type="caution">
    <text evidence="1">The sequence shown here is derived from an EMBL/GenBank/DDBJ whole genome shotgun (WGS) entry which is preliminary data.</text>
</comment>
<evidence type="ECO:0000313" key="2">
    <source>
        <dbReference type="Proteomes" id="UP000023152"/>
    </source>
</evidence>
<dbReference type="Proteomes" id="UP000023152">
    <property type="component" value="Unassembled WGS sequence"/>
</dbReference>
<evidence type="ECO:0000313" key="1">
    <source>
        <dbReference type="EMBL" id="ETN98138.1"/>
    </source>
</evidence>
<dbReference type="InterPro" id="IPR016135">
    <property type="entry name" value="UBQ-conjugating_enzyme/RWD"/>
</dbReference>
<dbReference type="AlphaFoldDB" id="X6L9C7"/>